<dbReference type="SUPFAM" id="SSF55486">
    <property type="entry name" value="Metalloproteases ('zincins'), catalytic domain"/>
    <property type="match status" value="1"/>
</dbReference>
<proteinExistence type="inferred from homology"/>
<dbReference type="OrthoDB" id="9766487at2"/>
<keyword evidence="2 6" id="KW-0479">Metal-binding</keyword>
<dbReference type="PANTHER" id="PTHR11804">
    <property type="entry name" value="PROTEASE M3 THIMET OLIGOPEPTIDASE-RELATED"/>
    <property type="match status" value="1"/>
</dbReference>
<dbReference type="InterPro" id="IPR042088">
    <property type="entry name" value="OligoPept_F_C"/>
</dbReference>
<evidence type="ECO:0000259" key="7">
    <source>
        <dbReference type="Pfam" id="PF01432"/>
    </source>
</evidence>
<dbReference type="EMBL" id="CP024955">
    <property type="protein sequence ID" value="ATY85606.1"/>
    <property type="molecule type" value="Genomic_DNA"/>
</dbReference>
<evidence type="ECO:0000256" key="3">
    <source>
        <dbReference type="ARBA" id="ARBA00022801"/>
    </source>
</evidence>
<dbReference type="GO" id="GO:0004222">
    <property type="term" value="F:metalloendopeptidase activity"/>
    <property type="evidence" value="ECO:0007669"/>
    <property type="project" value="UniProtKB-UniRule"/>
</dbReference>
<evidence type="ECO:0000256" key="1">
    <source>
        <dbReference type="ARBA" id="ARBA00022670"/>
    </source>
</evidence>
<dbReference type="AlphaFoldDB" id="A0A2K8N8D2"/>
<evidence type="ECO:0000259" key="8">
    <source>
        <dbReference type="Pfam" id="PF08439"/>
    </source>
</evidence>
<dbReference type="InterPro" id="IPR004438">
    <property type="entry name" value="Peptidase_M3B"/>
</dbReference>
<dbReference type="KEGG" id="kyr:CVV65_12270"/>
<dbReference type="NCBIfam" id="TIGR00181">
    <property type="entry name" value="pepF"/>
    <property type="match status" value="1"/>
</dbReference>
<dbReference type="Gene3D" id="1.10.1370.20">
    <property type="entry name" value="Oligoendopeptidase f, C-terminal domain"/>
    <property type="match status" value="1"/>
</dbReference>
<evidence type="ECO:0000256" key="2">
    <source>
        <dbReference type="ARBA" id="ARBA00022723"/>
    </source>
</evidence>
<dbReference type="GO" id="GO:0006518">
    <property type="term" value="P:peptide metabolic process"/>
    <property type="evidence" value="ECO:0007669"/>
    <property type="project" value="TreeGrafter"/>
</dbReference>
<dbReference type="RefSeq" id="WP_100668373.1">
    <property type="nucleotide sequence ID" value="NZ_CP024955.1"/>
</dbReference>
<dbReference type="Pfam" id="PF08439">
    <property type="entry name" value="Peptidase_M3_N"/>
    <property type="match status" value="1"/>
</dbReference>
<dbReference type="Gene3D" id="1.10.287.830">
    <property type="entry name" value="putative peptidase helix hairpin domain like"/>
    <property type="match status" value="1"/>
</dbReference>
<dbReference type="InterPro" id="IPR001567">
    <property type="entry name" value="Pept_M3A_M3B_dom"/>
</dbReference>
<dbReference type="InterPro" id="IPR013647">
    <property type="entry name" value="OligopepF_N_dom"/>
</dbReference>
<dbReference type="GO" id="GO:0046872">
    <property type="term" value="F:metal ion binding"/>
    <property type="evidence" value="ECO:0007669"/>
    <property type="project" value="UniProtKB-UniRule"/>
</dbReference>
<keyword evidence="4 6" id="KW-0862">Zinc</keyword>
<evidence type="ECO:0000313" key="9">
    <source>
        <dbReference type="EMBL" id="ATY85606.1"/>
    </source>
</evidence>
<sequence>MTTVRSRAEIPVEDTWKLEDLYPDDQAWEREFQDVQSRLGEVEAFRGRVLESAETLLAVLRLEDDLSLKLERLYAYSHMRKDEDTTNSTYLALADRAQGLAARLAGAFSFVVPEILAGDAGVVQGYIDSHSDLALYRHKLDDILRRKPHVLSAAEEAILAQVSEIAQGPTTIFSMVDDADLRLPTIRDEQGQEVELTKGRYSQFLESQDRRVRQDAFTAFYAAYKERLNTLSATYHASVKKDVFYARVRKYGSSLEAALDDDRVPVEVYDSLIAAVHEFLPALHRYLRLRKKVLGLNDLHMYDLYVPLVPEIHREVSFDEAKKTVLEGLAPMGEEYLGVMRDAFASRWVDVHENRGKRGGAYSWGAYGTHPYVLLNWQPNIDNVFTLAHEMGHAMHSHYTYAHQPYVYGGYSIFVAEVASTCNESLLLHHLLKNTPDEAMRRYLLNHHLEQFRTTVFRQVMFAEFEKLTHEAVEAGHALTSDWMCDTYRRLNETYYGAEVVIDDQIAWEWARIPHFYTAFYVYKYATGFSAATALSRRILEEGEPAVRRYLDFLSAGSSDYPLEVLAKAGVDMRSPEPVRQALQVFEETVAELEKSFAGS</sequence>
<dbReference type="CDD" id="cd09608">
    <property type="entry name" value="M3B_PepF"/>
    <property type="match status" value="1"/>
</dbReference>
<dbReference type="InterPro" id="IPR045090">
    <property type="entry name" value="Pept_M3A_M3B"/>
</dbReference>
<evidence type="ECO:0000256" key="6">
    <source>
        <dbReference type="RuleBase" id="RU368091"/>
    </source>
</evidence>
<accession>A0A2K8N8D2</accession>
<comment type="cofactor">
    <cofactor evidence="6">
        <name>Zn(2+)</name>
        <dbReference type="ChEBI" id="CHEBI:29105"/>
    </cofactor>
    <text evidence="6">Binds 1 zinc ion.</text>
</comment>
<keyword evidence="3 6" id="KW-0378">Hydrolase</keyword>
<organism evidence="9 10">
    <name type="scientific">Kyrpidia spormannii</name>
    <dbReference type="NCBI Taxonomy" id="2055160"/>
    <lineage>
        <taxon>Bacteria</taxon>
        <taxon>Bacillati</taxon>
        <taxon>Bacillota</taxon>
        <taxon>Bacilli</taxon>
        <taxon>Bacillales</taxon>
        <taxon>Alicyclobacillaceae</taxon>
        <taxon>Kyrpidia</taxon>
    </lineage>
</organism>
<gene>
    <name evidence="9" type="primary">pepF</name>
    <name evidence="9" type="ORF">CVV65_12270</name>
</gene>
<keyword evidence="1 6" id="KW-0645">Protease</keyword>
<protein>
    <recommendedName>
        <fullName evidence="6">Oligopeptidase F</fullName>
        <ecNumber evidence="6">3.4.24.-</ecNumber>
    </recommendedName>
</protein>
<dbReference type="Proteomes" id="UP000231932">
    <property type="component" value="Chromosome"/>
</dbReference>
<comment type="similarity">
    <text evidence="6">Belongs to the peptidase M3B family.</text>
</comment>
<evidence type="ECO:0000256" key="5">
    <source>
        <dbReference type="ARBA" id="ARBA00023049"/>
    </source>
</evidence>
<dbReference type="Gene3D" id="1.20.140.70">
    <property type="entry name" value="Oligopeptidase f, N-terminal domain"/>
    <property type="match status" value="1"/>
</dbReference>
<feature type="domain" description="Oligopeptidase F N-terminal" evidence="8">
    <location>
        <begin position="114"/>
        <end position="182"/>
    </location>
</feature>
<comment type="function">
    <text evidence="6">Has oligopeptidase activity and degrades a variety of small bioactive peptides.</text>
</comment>
<dbReference type="PANTHER" id="PTHR11804:SF84">
    <property type="entry name" value="SACCHAROLYSIN"/>
    <property type="match status" value="1"/>
</dbReference>
<dbReference type="EC" id="3.4.24.-" evidence="6"/>
<evidence type="ECO:0000313" key="10">
    <source>
        <dbReference type="Proteomes" id="UP000231932"/>
    </source>
</evidence>
<evidence type="ECO:0000256" key="4">
    <source>
        <dbReference type="ARBA" id="ARBA00022833"/>
    </source>
</evidence>
<dbReference type="Pfam" id="PF01432">
    <property type="entry name" value="Peptidase_M3"/>
    <property type="match status" value="1"/>
</dbReference>
<name>A0A2K8N8D2_9BACL</name>
<dbReference type="GO" id="GO:0006508">
    <property type="term" value="P:proteolysis"/>
    <property type="evidence" value="ECO:0007669"/>
    <property type="project" value="UniProtKB-KW"/>
</dbReference>
<feature type="domain" description="Peptidase M3A/M3B catalytic" evidence="7">
    <location>
        <begin position="204"/>
        <end position="584"/>
    </location>
</feature>
<keyword evidence="5 6" id="KW-0482">Metalloprotease</keyword>
<keyword evidence="10" id="KW-1185">Reference proteome</keyword>
<reference evidence="10" key="1">
    <citation type="submission" date="2017-11" db="EMBL/GenBank/DDBJ databases">
        <title>Complete Genome Sequence of Kyrpidia sp. Strain EA-1, a thermophilic, hydrogen-oxidizing Bacterium, isolated from the Azores.</title>
        <authorList>
            <person name="Reiner J.E."/>
            <person name="Lapp C.J."/>
            <person name="Bunk B."/>
            <person name="Gescher J."/>
        </authorList>
    </citation>
    <scope>NUCLEOTIDE SEQUENCE [LARGE SCALE GENOMIC DNA]</scope>
    <source>
        <strain evidence="10">EA-1</strain>
    </source>
</reference>